<dbReference type="SUPFAM" id="SSF100950">
    <property type="entry name" value="NagB/RpiA/CoA transferase-like"/>
    <property type="match status" value="1"/>
</dbReference>
<reference evidence="6" key="2">
    <citation type="submission" date="2023-11" db="EMBL/GenBank/DDBJ databases">
        <authorList>
            <person name="Kyselkova M."/>
            <person name="Xanthopoulou K."/>
            <person name="Shestivska V."/>
            <person name="Spanelova P."/>
            <person name="Maixnerova M."/>
            <person name="Higgins P.G."/>
            <person name="Nemec A."/>
        </authorList>
    </citation>
    <scope>NUCLEOTIDE SEQUENCE</scope>
    <source>
        <strain evidence="6">ANC 7225</strain>
    </source>
</reference>
<comment type="catalytic activity">
    <reaction evidence="5">
        <text>(6S)-5-formyl-5,6,7,8-tetrahydrofolate + ATP = (6R)-5,10-methenyltetrahydrofolate + ADP + phosphate</text>
        <dbReference type="Rhea" id="RHEA:10488"/>
        <dbReference type="ChEBI" id="CHEBI:30616"/>
        <dbReference type="ChEBI" id="CHEBI:43474"/>
        <dbReference type="ChEBI" id="CHEBI:57455"/>
        <dbReference type="ChEBI" id="CHEBI:57457"/>
        <dbReference type="ChEBI" id="CHEBI:456216"/>
        <dbReference type="EC" id="6.3.3.2"/>
    </reaction>
</comment>
<reference evidence="6 9" key="3">
    <citation type="journal article" date="2024" name="Syst. Appl. Microbiol.">
        <title>Evidence for the occurrence of Acinetobacter faecalis in cattle feces and its emended description.</title>
        <authorList>
            <person name="Kyselkova M."/>
            <person name="Xanthopoulou K."/>
            <person name="Shestivska V."/>
            <person name="Spanelova P."/>
            <person name="Maixnerova M."/>
            <person name="Higgins P.G."/>
            <person name="Nemec A."/>
        </authorList>
    </citation>
    <scope>NUCLEOTIDE SEQUENCE [LARGE SCALE GENOMIC DNA]</scope>
    <source>
        <strain evidence="6 9">ANC 7225</strain>
    </source>
</reference>
<evidence type="ECO:0000256" key="1">
    <source>
        <dbReference type="ARBA" id="ARBA00010638"/>
    </source>
</evidence>
<keyword evidence="2 4" id="KW-0547">Nucleotide-binding</keyword>
<dbReference type="PANTHER" id="PTHR23407">
    <property type="entry name" value="ATPASE INHIBITOR/5-FORMYLTETRAHYDROFOLATE CYCLO-LIGASE"/>
    <property type="match status" value="1"/>
</dbReference>
<reference evidence="7 8" key="1">
    <citation type="submission" date="2019-11" db="EMBL/GenBank/DDBJ databases">
        <authorList>
            <person name="An D."/>
        </authorList>
    </citation>
    <scope>NUCLEOTIDE SEQUENCE [LARGE SCALE GENOMIC DNA]</scope>
    <source>
        <strain evidence="7 8">YIM 103518</strain>
    </source>
</reference>
<dbReference type="Proteomes" id="UP001284094">
    <property type="component" value="Unassembled WGS sequence"/>
</dbReference>
<sequence length="191" mass="22482">MQTLRRQIRKQRRSLSSYQQAQAETRALNQLRRLNQYQTAQHIGIYLDAFGEIRTKKIIEMAFKHGKQVYLPVVCNMSQKLVWVEISQHQYRSKRFANHILGMQEPRKSRGFHVAKLDLLVMPLLACDEFGTRIGMGGGFYDRTLANSPRKPYRLGLAHDFQFLNIQLERQTWDQPLDALLTPSKLHRFKR</sequence>
<dbReference type="EMBL" id="WLYL01000032">
    <property type="protein sequence ID" value="MTD11760.1"/>
    <property type="molecule type" value="Genomic_DNA"/>
</dbReference>
<dbReference type="GO" id="GO:0009396">
    <property type="term" value="P:folic acid-containing compound biosynthetic process"/>
    <property type="evidence" value="ECO:0007669"/>
    <property type="project" value="TreeGrafter"/>
</dbReference>
<dbReference type="PANTHER" id="PTHR23407:SF1">
    <property type="entry name" value="5-FORMYLTETRAHYDROFOLATE CYCLO-LIGASE"/>
    <property type="match status" value="1"/>
</dbReference>
<dbReference type="EMBL" id="JAXHPO010000062">
    <property type="protein sequence ID" value="MDY6551311.1"/>
    <property type="molecule type" value="Genomic_DNA"/>
</dbReference>
<dbReference type="GO" id="GO:0035999">
    <property type="term" value="P:tetrahydrofolate interconversion"/>
    <property type="evidence" value="ECO:0007669"/>
    <property type="project" value="TreeGrafter"/>
</dbReference>
<keyword evidence="9" id="KW-1185">Reference proteome</keyword>
<dbReference type="InterPro" id="IPR024185">
    <property type="entry name" value="FTHF_cligase-like_sf"/>
</dbReference>
<name>A0A6L6GGV0_9GAMM</name>
<feature type="binding site" evidence="4">
    <location>
        <position position="47"/>
    </location>
    <ligand>
        <name>substrate</name>
    </ligand>
</feature>
<organism evidence="7 8">
    <name type="scientific">Acinetobacter faecalis</name>
    <dbReference type="NCBI Taxonomy" id="2665161"/>
    <lineage>
        <taxon>Bacteria</taxon>
        <taxon>Pseudomonadati</taxon>
        <taxon>Pseudomonadota</taxon>
        <taxon>Gammaproteobacteria</taxon>
        <taxon>Moraxellales</taxon>
        <taxon>Moraxellaceae</taxon>
        <taxon>Acinetobacter</taxon>
    </lineage>
</organism>
<dbReference type="InterPro" id="IPR002698">
    <property type="entry name" value="FTHF_cligase"/>
</dbReference>
<keyword evidence="7" id="KW-0436">Ligase</keyword>
<protein>
    <recommendedName>
        <fullName evidence="5">5-formyltetrahydrofolate cyclo-ligase</fullName>
        <ecNumber evidence="5">6.3.3.2</ecNumber>
    </recommendedName>
</protein>
<accession>A0A6L6GGV0</accession>
<dbReference type="Proteomes" id="UP000473854">
    <property type="component" value="Unassembled WGS sequence"/>
</dbReference>
<keyword evidence="5" id="KW-0479">Metal-binding</keyword>
<dbReference type="GO" id="GO:0005524">
    <property type="term" value="F:ATP binding"/>
    <property type="evidence" value="ECO:0007669"/>
    <property type="project" value="UniProtKB-KW"/>
</dbReference>
<dbReference type="RefSeq" id="WP_154773331.1">
    <property type="nucleotide sequence ID" value="NZ_JAXHPE010000018.1"/>
</dbReference>
<evidence type="ECO:0000313" key="9">
    <source>
        <dbReference type="Proteomes" id="UP001284094"/>
    </source>
</evidence>
<comment type="similarity">
    <text evidence="1 5">Belongs to the 5-formyltetrahydrofolate cyclo-ligase family.</text>
</comment>
<dbReference type="NCBIfam" id="TIGR02727">
    <property type="entry name" value="MTHFS_bact"/>
    <property type="match status" value="1"/>
</dbReference>
<comment type="cofactor">
    <cofactor evidence="5">
        <name>Mg(2+)</name>
        <dbReference type="ChEBI" id="CHEBI:18420"/>
    </cofactor>
</comment>
<proteinExistence type="inferred from homology"/>
<dbReference type="EC" id="6.3.3.2" evidence="5"/>
<dbReference type="Pfam" id="PF01812">
    <property type="entry name" value="5-FTHF_cyc-lig"/>
    <property type="match status" value="1"/>
</dbReference>
<comment type="caution">
    <text evidence="7">The sequence shown here is derived from an EMBL/GenBank/DDBJ whole genome shotgun (WGS) entry which is preliminary data.</text>
</comment>
<feature type="binding site" evidence="4">
    <location>
        <position position="52"/>
    </location>
    <ligand>
        <name>substrate</name>
    </ligand>
</feature>
<keyword evidence="3 4" id="KW-0067">ATP-binding</keyword>
<dbReference type="AlphaFoldDB" id="A0A6L6GGV0"/>
<dbReference type="InterPro" id="IPR037171">
    <property type="entry name" value="NagB/RpiA_transferase-like"/>
</dbReference>
<dbReference type="Gene3D" id="3.40.50.10420">
    <property type="entry name" value="NagB/RpiA/CoA transferase-like"/>
    <property type="match status" value="1"/>
</dbReference>
<evidence type="ECO:0000256" key="4">
    <source>
        <dbReference type="PIRSR" id="PIRSR006806-1"/>
    </source>
</evidence>
<dbReference type="GO" id="GO:0046872">
    <property type="term" value="F:metal ion binding"/>
    <property type="evidence" value="ECO:0007669"/>
    <property type="project" value="UniProtKB-KW"/>
</dbReference>
<evidence type="ECO:0000313" key="6">
    <source>
        <dbReference type="EMBL" id="MDY6551311.1"/>
    </source>
</evidence>
<evidence type="ECO:0000313" key="8">
    <source>
        <dbReference type="Proteomes" id="UP000473854"/>
    </source>
</evidence>
<evidence type="ECO:0000256" key="2">
    <source>
        <dbReference type="ARBA" id="ARBA00022741"/>
    </source>
</evidence>
<dbReference type="PIRSF" id="PIRSF006806">
    <property type="entry name" value="FTHF_cligase"/>
    <property type="match status" value="1"/>
</dbReference>
<evidence type="ECO:0000256" key="3">
    <source>
        <dbReference type="ARBA" id="ARBA00022840"/>
    </source>
</evidence>
<evidence type="ECO:0000313" key="7">
    <source>
        <dbReference type="EMBL" id="MTD11760.1"/>
    </source>
</evidence>
<gene>
    <name evidence="7" type="ORF">GIX10_10030</name>
    <name evidence="6" type="ORF">SKM48_11215</name>
</gene>
<keyword evidence="5" id="KW-0460">Magnesium</keyword>
<evidence type="ECO:0000256" key="5">
    <source>
        <dbReference type="RuleBase" id="RU361279"/>
    </source>
</evidence>
<dbReference type="GO" id="GO:0030272">
    <property type="term" value="F:5-formyltetrahydrofolate cyclo-ligase activity"/>
    <property type="evidence" value="ECO:0007669"/>
    <property type="project" value="UniProtKB-EC"/>
</dbReference>
<feature type="binding site" evidence="4">
    <location>
        <begin position="133"/>
        <end position="141"/>
    </location>
    <ligand>
        <name>ATP</name>
        <dbReference type="ChEBI" id="CHEBI:30616"/>
    </ligand>
</feature>